<gene>
    <name evidence="9 10" type="primary">LOC118432056</name>
</gene>
<proteinExistence type="predicted"/>
<evidence type="ECO:0000256" key="6">
    <source>
        <dbReference type="SAM" id="MobiDB-lite"/>
    </source>
</evidence>
<dbReference type="OrthoDB" id="6077919at2759"/>
<evidence type="ECO:0000256" key="1">
    <source>
        <dbReference type="ARBA" id="ARBA00022723"/>
    </source>
</evidence>
<dbReference type="InterPro" id="IPR050688">
    <property type="entry name" value="Zinc_finger/UBP_domain"/>
</dbReference>
<feature type="domain" description="C2H2-type" evidence="7">
    <location>
        <begin position="448"/>
        <end position="475"/>
    </location>
</feature>
<evidence type="ECO:0000256" key="5">
    <source>
        <dbReference type="PROSITE-ProRule" id="PRU00042"/>
    </source>
</evidence>
<dbReference type="GO" id="GO:0008270">
    <property type="term" value="F:zinc ion binding"/>
    <property type="evidence" value="ECO:0007669"/>
    <property type="project" value="UniProtKB-KW"/>
</dbReference>
<dbReference type="PANTHER" id="PTHR24403:SF109">
    <property type="entry name" value="ZINC FINGER PROTEIN 845-LIKE"/>
    <property type="match status" value="1"/>
</dbReference>
<dbReference type="AlphaFoldDB" id="A0A9J7NCH7"/>
<organism evidence="8 10">
    <name type="scientific">Branchiostoma floridae</name>
    <name type="common">Florida lancelet</name>
    <name type="synonym">Amphioxus</name>
    <dbReference type="NCBI Taxonomy" id="7739"/>
    <lineage>
        <taxon>Eukaryota</taxon>
        <taxon>Metazoa</taxon>
        <taxon>Chordata</taxon>
        <taxon>Cephalochordata</taxon>
        <taxon>Leptocardii</taxon>
        <taxon>Amphioxiformes</taxon>
        <taxon>Branchiostomatidae</taxon>
        <taxon>Branchiostoma</taxon>
    </lineage>
</organism>
<dbReference type="InterPro" id="IPR036236">
    <property type="entry name" value="Znf_C2H2_sf"/>
</dbReference>
<evidence type="ECO:0000256" key="3">
    <source>
        <dbReference type="ARBA" id="ARBA00022771"/>
    </source>
</evidence>
<keyword evidence="1" id="KW-0479">Metal-binding</keyword>
<dbReference type="RefSeq" id="XP_035699455.1">
    <property type="nucleotide sequence ID" value="XM_035843562.1"/>
</dbReference>
<feature type="compositionally biased region" description="Polar residues" evidence="6">
    <location>
        <begin position="348"/>
        <end position="362"/>
    </location>
</feature>
<dbReference type="KEGG" id="bfo:118432056"/>
<dbReference type="GO" id="GO:0000981">
    <property type="term" value="F:DNA-binding transcription factor activity, RNA polymerase II-specific"/>
    <property type="evidence" value="ECO:0000318"/>
    <property type="project" value="GO_Central"/>
</dbReference>
<dbReference type="FunFam" id="3.30.160.60:FF:002068">
    <property type="entry name" value="LD31554p"/>
    <property type="match status" value="1"/>
</dbReference>
<dbReference type="GO" id="GO:0000978">
    <property type="term" value="F:RNA polymerase II cis-regulatory region sequence-specific DNA binding"/>
    <property type="evidence" value="ECO:0000318"/>
    <property type="project" value="GO_Central"/>
</dbReference>
<dbReference type="Proteomes" id="UP000001554">
    <property type="component" value="Chromosome 15"/>
</dbReference>
<dbReference type="GeneID" id="118432056"/>
<reference evidence="8" key="1">
    <citation type="journal article" date="2020" name="Nat. Ecol. Evol.">
        <title>Deeply conserved synteny resolves early events in vertebrate evolution.</title>
        <authorList>
            <person name="Simakov O."/>
            <person name="Marletaz F."/>
            <person name="Yue J.X."/>
            <person name="O'Connell B."/>
            <person name="Jenkins J."/>
            <person name="Brandt A."/>
            <person name="Calef R."/>
            <person name="Tung C.H."/>
            <person name="Huang T.K."/>
            <person name="Schmutz J."/>
            <person name="Satoh N."/>
            <person name="Yu J.K."/>
            <person name="Putnam N.H."/>
            <person name="Green R.E."/>
            <person name="Rokhsar D.S."/>
        </authorList>
    </citation>
    <scope>NUCLEOTIDE SEQUENCE [LARGE SCALE GENOMIC DNA]</scope>
    <source>
        <strain evidence="8">S238N-H82</strain>
    </source>
</reference>
<dbReference type="PROSITE" id="PS50157">
    <property type="entry name" value="ZINC_FINGER_C2H2_2"/>
    <property type="match status" value="3"/>
</dbReference>
<keyword evidence="4" id="KW-0862">Zinc</keyword>
<dbReference type="FunFam" id="3.30.160.60:FF:000604">
    <property type="entry name" value="Histone H4 transcription factor-like Protein"/>
    <property type="match status" value="1"/>
</dbReference>
<accession>A0A9J7NCH7</accession>
<evidence type="ECO:0000256" key="2">
    <source>
        <dbReference type="ARBA" id="ARBA00022737"/>
    </source>
</evidence>
<dbReference type="SUPFAM" id="SSF57667">
    <property type="entry name" value="beta-beta-alpha zinc fingers"/>
    <property type="match status" value="3"/>
</dbReference>
<name>A0A9J7NCH7_BRAFL</name>
<keyword evidence="8" id="KW-1185">Reference proteome</keyword>
<dbReference type="FunFam" id="3.30.160.60:FF:000417">
    <property type="entry name" value="Zinc finger protein"/>
    <property type="match status" value="1"/>
</dbReference>
<feature type="region of interest" description="Disordered" evidence="6">
    <location>
        <begin position="296"/>
        <end position="332"/>
    </location>
</feature>
<dbReference type="SMART" id="SM00355">
    <property type="entry name" value="ZnF_C2H2"/>
    <property type="match status" value="6"/>
</dbReference>
<keyword evidence="2" id="KW-0677">Repeat</keyword>
<evidence type="ECO:0000313" key="10">
    <source>
        <dbReference type="RefSeq" id="XP_035699456.1"/>
    </source>
</evidence>
<dbReference type="Pfam" id="PF00096">
    <property type="entry name" value="zf-C2H2"/>
    <property type="match status" value="1"/>
</dbReference>
<feature type="domain" description="C2H2-type" evidence="7">
    <location>
        <begin position="533"/>
        <end position="560"/>
    </location>
</feature>
<feature type="compositionally biased region" description="Polar residues" evidence="6">
    <location>
        <begin position="296"/>
        <end position="316"/>
    </location>
</feature>
<dbReference type="FunFam" id="3.30.160.60:FF:000446">
    <property type="entry name" value="Zinc finger protein"/>
    <property type="match status" value="1"/>
</dbReference>
<feature type="compositionally biased region" description="Low complexity" evidence="6">
    <location>
        <begin position="383"/>
        <end position="396"/>
    </location>
</feature>
<evidence type="ECO:0000256" key="4">
    <source>
        <dbReference type="ARBA" id="ARBA00022833"/>
    </source>
</evidence>
<sequence length="599" mass="67831">MSRQQFICGLSHEVTIAVLPRLNMEELMFELNRRIQNLDKENSIKDRLVSILRGVMLEEYRQLEKKSEVSSPDETTIPVQNQDNVLTMYAETMLSETSSSDASQQRLGLGIVIKKERHSSIEMLMNAEQKYLGLDSDQVQLIVLERDELSNTPMLGSSTISSCEASLPQMYSTDGCPIKEEDVAMATTDEAARACHDELNKKERNTSSDVLMYTREPEFDTDQVQLTVPQQDQLCTMPSQCSPTLPPCDATPIHMNNTTDFRIKEEDFDMLPGDEARRTHHDELNIDTSTFSIQVQDTRNSMNTPYSETPAESNTPGEEAPSASCHLPSDHGDAHLNIECHVSHDGQIGQTSQPSNPIQTEHYTGDRDFGFINNGHKQSGKYTSSEQTPQPSSQPTAGKDCENMASLLPANGSQIESKRHECDAYGFKTSLAHSFSQHRQSHKGEKPFMCDECGYRARRKYQLVGHMRRHTGEKPFKCNRCSYKASLKSLLVEHMIRHTKAELPYSCEICDYKTYRKSNLTRHLKCHAGVKPHKCEECGYSTVEKGNLIKHRRCHTGERPYSCHKCDYKAKDKGKLSRHIRCKHPSDCHKSKPAEITSF</sequence>
<feature type="domain" description="C2H2-type" evidence="7">
    <location>
        <begin position="505"/>
        <end position="532"/>
    </location>
</feature>
<dbReference type="GO" id="GO:0006357">
    <property type="term" value="P:regulation of transcription by RNA polymerase II"/>
    <property type="evidence" value="ECO:0000318"/>
    <property type="project" value="GO_Central"/>
</dbReference>
<dbReference type="FunFam" id="3.30.160.60:FF:001062">
    <property type="entry name" value="Zinc finger protein 142"/>
    <property type="match status" value="1"/>
</dbReference>
<dbReference type="Gene3D" id="3.30.160.60">
    <property type="entry name" value="Classic Zinc Finger"/>
    <property type="match status" value="5"/>
</dbReference>
<keyword evidence="3 5" id="KW-0863">Zinc-finger</keyword>
<evidence type="ECO:0000259" key="7">
    <source>
        <dbReference type="PROSITE" id="PS50157"/>
    </source>
</evidence>
<reference evidence="9 10" key="2">
    <citation type="submission" date="2025-04" db="UniProtKB">
        <authorList>
            <consortium name="RefSeq"/>
        </authorList>
    </citation>
    <scope>IDENTIFICATION</scope>
    <source>
        <strain evidence="9 10">S238N-H82</strain>
        <tissue evidence="9 10">Testes</tissue>
    </source>
</reference>
<feature type="region of interest" description="Disordered" evidence="6">
    <location>
        <begin position="346"/>
        <end position="400"/>
    </location>
</feature>
<dbReference type="PANTHER" id="PTHR24403">
    <property type="entry name" value="ZINC FINGER PROTEIN"/>
    <property type="match status" value="1"/>
</dbReference>
<evidence type="ECO:0000313" key="8">
    <source>
        <dbReference type="Proteomes" id="UP000001554"/>
    </source>
</evidence>
<evidence type="ECO:0000313" key="9">
    <source>
        <dbReference type="RefSeq" id="XP_035699455.1"/>
    </source>
</evidence>
<dbReference type="InterPro" id="IPR013087">
    <property type="entry name" value="Znf_C2H2_type"/>
</dbReference>
<protein>
    <submittedName>
        <fullName evidence="9 10">Zinc finger protein 436-like isoform X1</fullName>
    </submittedName>
</protein>
<dbReference type="RefSeq" id="XP_035699456.1">
    <property type="nucleotide sequence ID" value="XM_035843563.1"/>
</dbReference>